<gene>
    <name evidence="1" type="ORF">H6G68_22070</name>
</gene>
<accession>A0ABR8J7P9</accession>
<name>A0ABR8J7P9_9NOST</name>
<evidence type="ECO:0000313" key="1">
    <source>
        <dbReference type="EMBL" id="MBD2694397.1"/>
    </source>
</evidence>
<proteinExistence type="predicted"/>
<comment type="caution">
    <text evidence="1">The sequence shown here is derived from an EMBL/GenBank/DDBJ whole genome shotgun (WGS) entry which is preliminary data.</text>
</comment>
<organism evidence="1 2">
    <name type="scientific">Anabaena catenula FACHB-362</name>
    <dbReference type="NCBI Taxonomy" id="2692877"/>
    <lineage>
        <taxon>Bacteria</taxon>
        <taxon>Bacillati</taxon>
        <taxon>Cyanobacteriota</taxon>
        <taxon>Cyanophyceae</taxon>
        <taxon>Nostocales</taxon>
        <taxon>Nostocaceae</taxon>
        <taxon>Anabaena</taxon>
    </lineage>
</organism>
<reference evidence="1 2" key="1">
    <citation type="journal article" date="2020" name="ISME J.">
        <title>Comparative genomics reveals insights into cyanobacterial evolution and habitat adaptation.</title>
        <authorList>
            <person name="Chen M.Y."/>
            <person name="Teng W.K."/>
            <person name="Zhao L."/>
            <person name="Hu C.X."/>
            <person name="Zhou Y.K."/>
            <person name="Han B.P."/>
            <person name="Song L.R."/>
            <person name="Shu W.S."/>
        </authorList>
    </citation>
    <scope>NUCLEOTIDE SEQUENCE [LARGE SCALE GENOMIC DNA]</scope>
    <source>
        <strain evidence="1 2">FACHB-362</strain>
    </source>
</reference>
<evidence type="ECO:0000313" key="2">
    <source>
        <dbReference type="Proteomes" id="UP000660381"/>
    </source>
</evidence>
<protein>
    <submittedName>
        <fullName evidence="1">Uncharacterized protein</fullName>
    </submittedName>
</protein>
<sequence length="51" mass="5902">MRLRFIDVGAIHELPLQRIGLSKYFSVHLQEGRTVATYKRVKAEQSDDIQS</sequence>
<dbReference type="Proteomes" id="UP000660381">
    <property type="component" value="Unassembled WGS sequence"/>
</dbReference>
<keyword evidence="2" id="KW-1185">Reference proteome</keyword>
<dbReference type="RefSeq" id="WP_190908564.1">
    <property type="nucleotide sequence ID" value="NZ_JACJTQ010000047.1"/>
</dbReference>
<dbReference type="EMBL" id="JACJTQ010000047">
    <property type="protein sequence ID" value="MBD2694397.1"/>
    <property type="molecule type" value="Genomic_DNA"/>
</dbReference>